<dbReference type="InterPro" id="IPR011990">
    <property type="entry name" value="TPR-like_helical_dom_sf"/>
</dbReference>
<dbReference type="PROSITE" id="PS50005">
    <property type="entry name" value="TPR"/>
    <property type="match status" value="4"/>
</dbReference>
<evidence type="ECO:0000313" key="7">
    <source>
        <dbReference type="Proteomes" id="UP000268652"/>
    </source>
</evidence>
<dbReference type="PANTHER" id="PTHR44858">
    <property type="entry name" value="TETRATRICOPEPTIDE REPEAT PROTEIN 6"/>
    <property type="match status" value="1"/>
</dbReference>
<evidence type="ECO:0000256" key="4">
    <source>
        <dbReference type="SAM" id="MobiDB-lite"/>
    </source>
</evidence>
<gene>
    <name evidence="6" type="ORF">D7318_09345</name>
    <name evidence="5" type="ORF">D7319_27185</name>
</gene>
<evidence type="ECO:0000256" key="1">
    <source>
        <dbReference type="ARBA" id="ARBA00022737"/>
    </source>
</evidence>
<dbReference type="PANTHER" id="PTHR44858:SF1">
    <property type="entry name" value="UDP-N-ACETYLGLUCOSAMINE--PEPTIDE N-ACETYLGLUCOSAMINYLTRANSFERASE SPINDLY-RELATED"/>
    <property type="match status" value="1"/>
</dbReference>
<evidence type="ECO:0000313" key="5">
    <source>
        <dbReference type="EMBL" id="RKN04884.1"/>
    </source>
</evidence>
<reference evidence="7 8" key="1">
    <citation type="submission" date="2018-09" db="EMBL/GenBank/DDBJ databases">
        <title>Streptomyces sp. nov. DS1-2, an endophytic actinomycete isolated from roots of Dendrobium scabrilingue.</title>
        <authorList>
            <person name="Kuncharoen N."/>
            <person name="Kudo T."/>
            <person name="Ohkuma M."/>
            <person name="Yuki M."/>
            <person name="Tanasupawat S."/>
        </authorList>
    </citation>
    <scope>NUCLEOTIDE SEQUENCE [LARGE SCALE GENOMIC DNA]</scope>
    <source>
        <strain evidence="5 8">AZ1-7</strain>
        <strain evidence="6 7">DS1-2</strain>
    </source>
</reference>
<dbReference type="InterPro" id="IPR027417">
    <property type="entry name" value="P-loop_NTPase"/>
</dbReference>
<feature type="repeat" description="TPR" evidence="3">
    <location>
        <begin position="754"/>
        <end position="787"/>
    </location>
</feature>
<evidence type="ECO:0000313" key="8">
    <source>
        <dbReference type="Proteomes" id="UP000275024"/>
    </source>
</evidence>
<comment type="caution">
    <text evidence="5">The sequence shown here is derived from an EMBL/GenBank/DDBJ whole genome shotgun (WGS) entry which is preliminary data.</text>
</comment>
<dbReference type="Gene3D" id="3.40.50.300">
    <property type="entry name" value="P-loop containing nucleotide triphosphate hydrolases"/>
    <property type="match status" value="1"/>
</dbReference>
<evidence type="ECO:0000256" key="3">
    <source>
        <dbReference type="PROSITE-ProRule" id="PRU00339"/>
    </source>
</evidence>
<dbReference type="SUPFAM" id="SSF52540">
    <property type="entry name" value="P-loop containing nucleoside triphosphate hydrolases"/>
    <property type="match status" value="1"/>
</dbReference>
<dbReference type="EMBL" id="RBDY01000004">
    <property type="protein sequence ID" value="RKN25394.1"/>
    <property type="molecule type" value="Genomic_DNA"/>
</dbReference>
<protein>
    <submittedName>
        <fullName evidence="5">Tetratricopeptide repeat protein</fullName>
    </submittedName>
</protein>
<dbReference type="OrthoDB" id="9814944at2"/>
<evidence type="ECO:0000256" key="2">
    <source>
        <dbReference type="ARBA" id="ARBA00022803"/>
    </source>
</evidence>
<keyword evidence="2 3" id="KW-0802">TPR repeat</keyword>
<dbReference type="RefSeq" id="WP_120696396.1">
    <property type="nucleotide sequence ID" value="NZ_RBDX01000031.1"/>
</dbReference>
<keyword evidence="1" id="KW-0677">Repeat</keyword>
<dbReference type="AlphaFoldDB" id="A0A3A9W6I1"/>
<evidence type="ECO:0000313" key="6">
    <source>
        <dbReference type="EMBL" id="RKN25394.1"/>
    </source>
</evidence>
<sequence length="927" mass="101379">MAGEGDGQLAERRLTRQELIRRRRRDGFVGRQGELEAFRGNLARDPSDPGFQFLYRVRGNGGVGKTSLVRQWEHMARERGALTALVADETRGPIEAMAAISDQLKRAGSPLRSFDKRLAEYRQRLHEAERGQPTEPPPGDPGAVPSPSAGSVVATQAALVGLGALPGIGALAGALDPTSVALGTDRMRSALAGRLRGHDDVRLVLDPLAALTPVFLADLAAVAREHSLLVLFFDVYERVGPTLDAWLRTVVYEETLGTLEPNVAMVISGQGRPDSGHWRDWADLAAEVPLDVFTDEEARALLTARGVTDEPTVELILRLSGRLPVLLDMLAQPHPSSPGEVADPTETAVGRFLTWVTDPDRRAAALDCALPLQLDEDVYRAVASEAAADHYDWLRALPFVEHREGRFRYHETVRALMLRHQRTHSPGHWRAQHTALAEAFAARRAAAFPEGDDWSRSHWRELRGHEAYHRLCADPDAALAGALAEAVHAADRSAAALRRWADLLRRAGDDAERSLLTMWADRLTCEDDPAEVIAALTHLIAAPGLAPPVRALAHVVRAQHHRWVDALEQAIADCSVAIRLDPAQHWAWGNRAAALAGLGRPEEALEDADEAARLAPHSLNLTLRARILFILERHEEAIAAWDRVTEVDPDDAEAPLWRALSLWHLGRYEEALTGFDRALALAPDNARALSLRAYVHEKLGRLDKAHADHDRAAELDPSDAEVLGTRASFLWRIDDLDGALAVYDRAVEADPDEASLLADRGHLRLERGEFDEAVADYDRALALAPDDWAYAGRGEARLMLGRYEEALADLAEAVEREPRNAWAHGLRGIAHRLAGRPGADEHTRAAREILFEALAGGENDAALGNLFLLACAASEWADAAGYLDRFLATEPDPSHASHVLELLGGLGRLLSLDAARLDPLARRLEGA</sequence>
<feature type="region of interest" description="Disordered" evidence="4">
    <location>
        <begin position="127"/>
        <end position="149"/>
    </location>
</feature>
<dbReference type="SUPFAM" id="SSF48452">
    <property type="entry name" value="TPR-like"/>
    <property type="match status" value="3"/>
</dbReference>
<dbReference type="Proteomes" id="UP000275024">
    <property type="component" value="Unassembled WGS sequence"/>
</dbReference>
<feature type="repeat" description="TPR" evidence="3">
    <location>
        <begin position="652"/>
        <end position="685"/>
    </location>
</feature>
<dbReference type="Pfam" id="PF13432">
    <property type="entry name" value="TPR_16"/>
    <property type="match status" value="3"/>
</dbReference>
<dbReference type="SMART" id="SM00028">
    <property type="entry name" value="TPR"/>
    <property type="match status" value="8"/>
</dbReference>
<dbReference type="Proteomes" id="UP000268652">
    <property type="component" value="Unassembled WGS sequence"/>
</dbReference>
<dbReference type="EMBL" id="RBDX01000031">
    <property type="protein sequence ID" value="RKN04884.1"/>
    <property type="molecule type" value="Genomic_DNA"/>
</dbReference>
<organism evidence="5 8">
    <name type="scientific">Streptomyces radicis</name>
    <dbReference type="NCBI Taxonomy" id="1750517"/>
    <lineage>
        <taxon>Bacteria</taxon>
        <taxon>Bacillati</taxon>
        <taxon>Actinomycetota</taxon>
        <taxon>Actinomycetes</taxon>
        <taxon>Kitasatosporales</taxon>
        <taxon>Streptomycetaceae</taxon>
        <taxon>Streptomyces</taxon>
    </lineage>
</organism>
<dbReference type="Gene3D" id="1.25.40.10">
    <property type="entry name" value="Tetratricopeptide repeat domain"/>
    <property type="match status" value="3"/>
</dbReference>
<name>A0A3A9W6I1_9ACTN</name>
<proteinExistence type="predicted"/>
<dbReference type="InterPro" id="IPR019734">
    <property type="entry name" value="TPR_rpt"/>
</dbReference>
<feature type="repeat" description="TPR" evidence="3">
    <location>
        <begin position="686"/>
        <end position="719"/>
    </location>
</feature>
<accession>A0A3A9W6I1</accession>
<dbReference type="PROSITE" id="PS50293">
    <property type="entry name" value="TPR_REGION"/>
    <property type="match status" value="1"/>
</dbReference>
<keyword evidence="7" id="KW-1185">Reference proteome</keyword>
<feature type="repeat" description="TPR" evidence="3">
    <location>
        <begin position="720"/>
        <end position="753"/>
    </location>
</feature>
<dbReference type="InterPro" id="IPR050498">
    <property type="entry name" value="Ycf3"/>
</dbReference>